<dbReference type="GeneID" id="106477396"/>
<feature type="domain" description="Peptidase S8/S53" evidence="5">
    <location>
        <begin position="89"/>
        <end position="114"/>
    </location>
</feature>
<dbReference type="Pfam" id="PF00082">
    <property type="entry name" value="Peptidase_S8"/>
    <property type="match status" value="1"/>
</dbReference>
<dbReference type="PROSITE" id="PS00136">
    <property type="entry name" value="SUBTILASE_ASP"/>
    <property type="match status" value="1"/>
</dbReference>
<sequence>MFDDYYHLKHHQVSKRSVEPSLHHHETLHSEKQVKWFSQQTLKRRSKRDLSSFEVPYLNDPKWKDMWYLNRGNNLDMNVKPAWDMKISGKGVVVTILDDGLEKDHPDIKENYVRIKLFKDFKSMVIIYIKKKIPK</sequence>
<comment type="similarity">
    <text evidence="4">Belongs to the peptidase S8 family.</text>
</comment>
<keyword evidence="7" id="KW-1185">Reference proteome</keyword>
<evidence type="ECO:0000259" key="6">
    <source>
        <dbReference type="Pfam" id="PF16470"/>
    </source>
</evidence>
<evidence type="ECO:0000313" key="7">
    <source>
        <dbReference type="Proteomes" id="UP000694941"/>
    </source>
</evidence>
<dbReference type="PANTHER" id="PTHR42884:SF3">
    <property type="entry name" value="FURIN-LIKE PROTEASE 1, ISOFORMS 1_1-X_2"/>
    <property type="match status" value="1"/>
</dbReference>
<organism evidence="7 8">
    <name type="scientific">Limulus polyphemus</name>
    <name type="common">Atlantic horseshoe crab</name>
    <dbReference type="NCBI Taxonomy" id="6850"/>
    <lineage>
        <taxon>Eukaryota</taxon>
        <taxon>Metazoa</taxon>
        <taxon>Ecdysozoa</taxon>
        <taxon>Arthropoda</taxon>
        <taxon>Chelicerata</taxon>
        <taxon>Merostomata</taxon>
        <taxon>Xiphosura</taxon>
        <taxon>Limulidae</taxon>
        <taxon>Limulus</taxon>
    </lineage>
</organism>
<dbReference type="InterPro" id="IPR023827">
    <property type="entry name" value="Peptidase_S8_Asp-AS"/>
</dbReference>
<dbReference type="SUPFAM" id="SSF54897">
    <property type="entry name" value="Protease propeptides/inhibitors"/>
    <property type="match status" value="1"/>
</dbReference>
<dbReference type="Proteomes" id="UP000694941">
    <property type="component" value="Unplaced"/>
</dbReference>
<feature type="domain" description="Peptidase S8 pro-domain" evidence="6">
    <location>
        <begin position="2"/>
        <end position="48"/>
    </location>
</feature>
<feature type="non-terminal residue" evidence="8">
    <location>
        <position position="135"/>
    </location>
</feature>
<dbReference type="InterPro" id="IPR038466">
    <property type="entry name" value="S8_pro-domain_sf"/>
</dbReference>
<evidence type="ECO:0000256" key="2">
    <source>
        <dbReference type="ARBA" id="ARBA00022801"/>
    </source>
</evidence>
<keyword evidence="2" id="KW-0378">Hydrolase</keyword>
<comment type="caution">
    <text evidence="4">Lacks conserved residue(s) required for the propagation of feature annotation.</text>
</comment>
<accession>A0ABM1C3B0</accession>
<keyword evidence="1" id="KW-0645">Protease</keyword>
<keyword evidence="3" id="KW-0720">Serine protease</keyword>
<dbReference type="Gene3D" id="3.40.50.200">
    <property type="entry name" value="Peptidase S8/S53 domain"/>
    <property type="match status" value="1"/>
</dbReference>
<reference evidence="8" key="1">
    <citation type="submission" date="2025-08" db="UniProtKB">
        <authorList>
            <consortium name="RefSeq"/>
        </authorList>
    </citation>
    <scope>IDENTIFICATION</scope>
    <source>
        <tissue evidence="8">Muscle</tissue>
    </source>
</reference>
<dbReference type="Pfam" id="PF16470">
    <property type="entry name" value="S8_pro-domain"/>
    <property type="match status" value="1"/>
</dbReference>
<dbReference type="RefSeq" id="XP_013793424.1">
    <property type="nucleotide sequence ID" value="XM_013937970.2"/>
</dbReference>
<evidence type="ECO:0000259" key="5">
    <source>
        <dbReference type="Pfam" id="PF00082"/>
    </source>
</evidence>
<evidence type="ECO:0000256" key="3">
    <source>
        <dbReference type="ARBA" id="ARBA00022825"/>
    </source>
</evidence>
<gene>
    <name evidence="8" type="primary">LOC106477396</name>
</gene>
<evidence type="ECO:0000256" key="1">
    <source>
        <dbReference type="ARBA" id="ARBA00022670"/>
    </source>
</evidence>
<dbReference type="InterPro" id="IPR000209">
    <property type="entry name" value="Peptidase_S8/S53_dom"/>
</dbReference>
<name>A0ABM1C3B0_LIMPO</name>
<dbReference type="Gene3D" id="3.30.70.850">
    <property type="entry name" value="Peptidase S8, pro-domain"/>
    <property type="match status" value="1"/>
</dbReference>
<dbReference type="PANTHER" id="PTHR42884">
    <property type="entry name" value="PROPROTEIN CONVERTASE SUBTILISIN/KEXIN-RELATED"/>
    <property type="match status" value="1"/>
</dbReference>
<proteinExistence type="inferred from homology"/>
<evidence type="ECO:0000256" key="4">
    <source>
        <dbReference type="PROSITE-ProRule" id="PRU01240"/>
    </source>
</evidence>
<dbReference type="InterPro" id="IPR032815">
    <property type="entry name" value="S8_pro-domain"/>
</dbReference>
<dbReference type="InterPro" id="IPR036852">
    <property type="entry name" value="Peptidase_S8/S53_dom_sf"/>
</dbReference>
<dbReference type="SUPFAM" id="SSF52743">
    <property type="entry name" value="Subtilisin-like"/>
    <property type="match status" value="1"/>
</dbReference>
<protein>
    <submittedName>
        <fullName evidence="8">Furin-like protease 1</fullName>
    </submittedName>
</protein>
<evidence type="ECO:0000313" key="8">
    <source>
        <dbReference type="RefSeq" id="XP_013793424.1"/>
    </source>
</evidence>
<dbReference type="PROSITE" id="PS51892">
    <property type="entry name" value="SUBTILASE"/>
    <property type="match status" value="1"/>
</dbReference>